<dbReference type="Proteomes" id="UP001295684">
    <property type="component" value="Unassembled WGS sequence"/>
</dbReference>
<evidence type="ECO:0000313" key="1">
    <source>
        <dbReference type="EMBL" id="CAI2362780.1"/>
    </source>
</evidence>
<reference evidence="1" key="1">
    <citation type="submission" date="2023-07" db="EMBL/GenBank/DDBJ databases">
        <authorList>
            <consortium name="AG Swart"/>
            <person name="Singh M."/>
            <person name="Singh A."/>
            <person name="Seah K."/>
            <person name="Emmerich C."/>
        </authorList>
    </citation>
    <scope>NUCLEOTIDE SEQUENCE</scope>
    <source>
        <strain evidence="1">DP1</strain>
    </source>
</reference>
<dbReference type="EMBL" id="CAMPGE010003935">
    <property type="protein sequence ID" value="CAI2362780.1"/>
    <property type="molecule type" value="Genomic_DNA"/>
</dbReference>
<keyword evidence="2" id="KW-1185">Reference proteome</keyword>
<dbReference type="InterPro" id="IPR011989">
    <property type="entry name" value="ARM-like"/>
</dbReference>
<dbReference type="InterPro" id="IPR016024">
    <property type="entry name" value="ARM-type_fold"/>
</dbReference>
<proteinExistence type="predicted"/>
<dbReference type="AlphaFoldDB" id="A0AAD1U7I4"/>
<evidence type="ECO:0000313" key="2">
    <source>
        <dbReference type="Proteomes" id="UP001295684"/>
    </source>
</evidence>
<dbReference type="Gene3D" id="1.25.10.10">
    <property type="entry name" value="Leucine-rich Repeat Variant"/>
    <property type="match status" value="1"/>
</dbReference>
<comment type="caution">
    <text evidence="1">The sequence shown here is derived from an EMBL/GenBank/DDBJ whole genome shotgun (WGS) entry which is preliminary data.</text>
</comment>
<organism evidence="1 2">
    <name type="scientific">Euplotes crassus</name>
    <dbReference type="NCBI Taxonomy" id="5936"/>
    <lineage>
        <taxon>Eukaryota</taxon>
        <taxon>Sar</taxon>
        <taxon>Alveolata</taxon>
        <taxon>Ciliophora</taxon>
        <taxon>Intramacronucleata</taxon>
        <taxon>Spirotrichea</taxon>
        <taxon>Hypotrichia</taxon>
        <taxon>Euplotida</taxon>
        <taxon>Euplotidae</taxon>
        <taxon>Moneuplotes</taxon>
    </lineage>
</organism>
<accession>A0AAD1U7I4</accession>
<sequence length="585" mass="67907">MDPPSSNPRIRSFISLPTPEPIKSKCEKHMISLRKSKRRQIFSLKRLKLYSHSSPLTDLFKKYSIETHTSEEQVHLKIDEEQLDRLIDIAKGDNQVERLEVVKVLSEMFSSKNMCTQMLIYCYKMFDDELLEVYTELLAVLESYEDKVCLARLIANAQCGELDQDNLEVYHSCGFLAAVGLAVNREIEALSSSIGDSKESCELINHYLIIIGNYFREEKVNPEFFIVNQFHEICHHLYEFRNTPYFKNWGIEYWYMLKFVMNSLNDDCRSSFTEFLPTFELVTNFGADIFINFLKIWVSNIEILSQESSQEDVEDNLKSLENCSENIINISIFLRKVTSLDHKFIGMICESEDICENLIKALEANPLHEDKERFLSQKTKEATELDKRIREFYEEIVHWIGYFLSECEPKFTLRFLECGLLDAINPYINKYTYTSNYSIWAIDNMARDTSKMSPHILEDTPILENIIKTVKGTNCITTKYTSLLALQSIIEADSFSFEMNEKCNSLGILEHLVELLTYKHTNTSILLTSLEVITLLCIAGTRFSQAIEPYKLEYIQDLIDHPHQDIRQAASTLFSSFVLSEQEVA</sequence>
<protein>
    <submittedName>
        <fullName evidence="1">Uncharacterized protein</fullName>
    </submittedName>
</protein>
<dbReference type="SUPFAM" id="SSF48371">
    <property type="entry name" value="ARM repeat"/>
    <property type="match status" value="1"/>
</dbReference>
<name>A0AAD1U7I4_EUPCR</name>
<gene>
    <name evidence="1" type="ORF">ECRASSUSDP1_LOCUS4107</name>
</gene>